<proteinExistence type="predicted"/>
<evidence type="ECO:0000256" key="1">
    <source>
        <dbReference type="ARBA" id="ARBA00023172"/>
    </source>
</evidence>
<dbReference type="InterPro" id="IPR013762">
    <property type="entry name" value="Integrase-like_cat_sf"/>
</dbReference>
<dbReference type="RefSeq" id="WP_307248686.1">
    <property type="nucleotide sequence ID" value="NZ_JAUSQZ010000001.1"/>
</dbReference>
<dbReference type="EMBL" id="JAUSQZ010000001">
    <property type="protein sequence ID" value="MDP9829964.1"/>
    <property type="molecule type" value="Genomic_DNA"/>
</dbReference>
<dbReference type="Gene3D" id="1.10.443.10">
    <property type="entry name" value="Intergrase catalytic core"/>
    <property type="match status" value="1"/>
</dbReference>
<accession>A0ABT9PC37</accession>
<protein>
    <submittedName>
        <fullName evidence="2">Integrase</fullName>
    </submittedName>
</protein>
<reference evidence="2 3" key="1">
    <citation type="submission" date="2023-07" db="EMBL/GenBank/DDBJ databases">
        <title>Sequencing the genomes of 1000 actinobacteria strains.</title>
        <authorList>
            <person name="Klenk H.-P."/>
        </authorList>
    </citation>
    <scope>NUCLEOTIDE SEQUENCE [LARGE SCALE GENOMIC DNA]</scope>
    <source>
        <strain evidence="2 3">DSM 44388</strain>
    </source>
</reference>
<name>A0ABT9PC37_9ACTN</name>
<dbReference type="Proteomes" id="UP001235712">
    <property type="component" value="Unassembled WGS sequence"/>
</dbReference>
<sequence length="332" mass="35974">MQARTAIQSYLGVLERSGASRSTRRQREWALSQALTAAALKRIHGDVPTQEQVRDTLPEQVYATASRLDVTEIISEEFAAWFLPWAATGILAKSLSQGASQSQAASRARAAALRALALANGSTPITHTEPAVQLRTPTPMNARALRHVAFDLVALDPPSKAAVRLSAMLAVMITTPLRPVDLCSLNLDDVRTGTDGQMTVPALPLPPDVPAPIGYTGRETVDPALARLIENWLDVRHELVTRLEGSPPKTLWVSVRASPTDDGTIRPAGLPLHPRGLERSYVGQARNFNAELRAGSRTSLPLGRDGVPVTHLPMSFDHLRRSLLTLEENELA</sequence>
<organism evidence="2 3">
    <name type="scientific">Kineosporia succinea</name>
    <dbReference type="NCBI Taxonomy" id="84632"/>
    <lineage>
        <taxon>Bacteria</taxon>
        <taxon>Bacillati</taxon>
        <taxon>Actinomycetota</taxon>
        <taxon>Actinomycetes</taxon>
        <taxon>Kineosporiales</taxon>
        <taxon>Kineosporiaceae</taxon>
        <taxon>Kineosporia</taxon>
    </lineage>
</organism>
<dbReference type="SUPFAM" id="SSF56349">
    <property type="entry name" value="DNA breaking-rejoining enzymes"/>
    <property type="match status" value="1"/>
</dbReference>
<evidence type="ECO:0000313" key="3">
    <source>
        <dbReference type="Proteomes" id="UP001235712"/>
    </source>
</evidence>
<evidence type="ECO:0000313" key="2">
    <source>
        <dbReference type="EMBL" id="MDP9829964.1"/>
    </source>
</evidence>
<gene>
    <name evidence="2" type="ORF">J2S57_005713</name>
</gene>
<keyword evidence="3" id="KW-1185">Reference proteome</keyword>
<keyword evidence="1" id="KW-0233">DNA recombination</keyword>
<comment type="caution">
    <text evidence="2">The sequence shown here is derived from an EMBL/GenBank/DDBJ whole genome shotgun (WGS) entry which is preliminary data.</text>
</comment>
<dbReference type="InterPro" id="IPR011010">
    <property type="entry name" value="DNA_brk_join_enz"/>
</dbReference>